<dbReference type="InterPro" id="IPR052564">
    <property type="entry name" value="N-acetyltrans/Recomb-assoc"/>
</dbReference>
<accession>A0A096B0K1</accession>
<dbReference type="Gene3D" id="3.40.630.30">
    <property type="match status" value="1"/>
</dbReference>
<proteinExistence type="predicted"/>
<protein>
    <recommendedName>
        <fullName evidence="1">N-acetyltransferase domain-containing protein</fullName>
    </recommendedName>
</protein>
<dbReference type="GO" id="GO:0016747">
    <property type="term" value="F:acyltransferase activity, transferring groups other than amino-acyl groups"/>
    <property type="evidence" value="ECO:0007669"/>
    <property type="project" value="InterPro"/>
</dbReference>
<dbReference type="eggNOG" id="COG0454">
    <property type="taxonomic scope" value="Bacteria"/>
</dbReference>
<dbReference type="InterPro" id="IPR000182">
    <property type="entry name" value="GNAT_dom"/>
</dbReference>
<evidence type="ECO:0000313" key="3">
    <source>
        <dbReference type="Proteomes" id="UP000029585"/>
    </source>
</evidence>
<dbReference type="SUPFAM" id="SSF55729">
    <property type="entry name" value="Acyl-CoA N-acyltransferases (Nat)"/>
    <property type="match status" value="1"/>
</dbReference>
<dbReference type="InterPro" id="IPR016181">
    <property type="entry name" value="Acyl_CoA_acyltransferase"/>
</dbReference>
<organism evidence="2 3">
    <name type="scientific">Flavonifractor plautii 1_3_50AFAA</name>
    <dbReference type="NCBI Taxonomy" id="742738"/>
    <lineage>
        <taxon>Bacteria</taxon>
        <taxon>Bacillati</taxon>
        <taxon>Bacillota</taxon>
        <taxon>Clostridia</taxon>
        <taxon>Eubacteriales</taxon>
        <taxon>Oscillospiraceae</taxon>
        <taxon>Flavonifractor</taxon>
    </lineage>
</organism>
<dbReference type="HOGENOM" id="CLU_087351_0_1_9"/>
<dbReference type="PATRIC" id="fig|742738.3.peg.4095"/>
<dbReference type="PROSITE" id="PS51186">
    <property type="entry name" value="GNAT"/>
    <property type="match status" value="1"/>
</dbReference>
<dbReference type="Pfam" id="PF13673">
    <property type="entry name" value="Acetyltransf_10"/>
    <property type="match status" value="1"/>
</dbReference>
<evidence type="ECO:0000313" key="2">
    <source>
        <dbReference type="EMBL" id="KGF52640.1"/>
    </source>
</evidence>
<dbReference type="EMBL" id="ADLO01000123">
    <property type="protein sequence ID" value="KGF52640.1"/>
    <property type="molecule type" value="Genomic_DNA"/>
</dbReference>
<feature type="domain" description="N-acetyltransferase" evidence="1">
    <location>
        <begin position="1"/>
        <end position="146"/>
    </location>
</feature>
<name>A0A096B0K1_FLAPL</name>
<dbReference type="PANTHER" id="PTHR43451">
    <property type="entry name" value="ACETYLTRANSFERASE (GNAT) FAMILY PROTEIN"/>
    <property type="match status" value="1"/>
</dbReference>
<dbReference type="AlphaFoldDB" id="A0A096B0K1"/>
<dbReference type="Proteomes" id="UP000029585">
    <property type="component" value="Unassembled WGS sequence"/>
</dbReference>
<dbReference type="CDD" id="cd04301">
    <property type="entry name" value="NAT_SF"/>
    <property type="match status" value="1"/>
</dbReference>
<reference evidence="2 3" key="1">
    <citation type="submission" date="2011-08" db="EMBL/GenBank/DDBJ databases">
        <title>The Genome Sequence of Clostridium orbiscindens 1_3_50AFAA.</title>
        <authorList>
            <consortium name="The Broad Institute Genome Sequencing Platform"/>
            <person name="Earl A."/>
            <person name="Ward D."/>
            <person name="Feldgarden M."/>
            <person name="Gevers D."/>
            <person name="Daigneault M."/>
            <person name="Strauss J."/>
            <person name="Allen-Vercoe E."/>
            <person name="Young S.K."/>
            <person name="Zeng Q."/>
            <person name="Gargeya S."/>
            <person name="Fitzgerald M."/>
            <person name="Haas B."/>
            <person name="Abouelleil A."/>
            <person name="Alvarado L."/>
            <person name="Arachchi H.M."/>
            <person name="Berlin A."/>
            <person name="Brown A."/>
            <person name="Chapman S.B."/>
            <person name="Chen Z."/>
            <person name="Dunbar C."/>
            <person name="Freedman E."/>
            <person name="Gearin G."/>
            <person name="Gellesch M."/>
            <person name="Goldberg J."/>
            <person name="Griggs A."/>
            <person name="Gujja S."/>
            <person name="Heiman D."/>
            <person name="Howarth C."/>
            <person name="Larson L."/>
            <person name="Lui A."/>
            <person name="MacDonald P.J.P."/>
            <person name="Montmayeur A."/>
            <person name="Murphy C."/>
            <person name="Neiman D."/>
            <person name="Pearson M."/>
            <person name="Priest M."/>
            <person name="Roberts A."/>
            <person name="Saif S."/>
            <person name="Shea T."/>
            <person name="Shenoy N."/>
            <person name="Sisk P."/>
            <person name="Stolte C."/>
            <person name="Sykes S."/>
            <person name="Wortman J."/>
            <person name="Nusbaum C."/>
            <person name="Birren B."/>
        </authorList>
    </citation>
    <scope>NUCLEOTIDE SEQUENCE [LARGE SCALE GENOMIC DNA]</scope>
    <source>
        <strain evidence="2 3">1_3_50AFAA</strain>
    </source>
</reference>
<sequence length="152" mass="17086">MHIRPYRSSDCPALAELFYQTVHAVNARDYSPEQLDAWADGRVELAAWDASFRAHDTRVAVEGGVIVGFADLGPDGYLDRLYVHRDWQGRGVASALCDALPAARITHASITARPFFERRGWHVVKEQQVERRGVLLTNFVMERSCPPPSRPV</sequence>
<gene>
    <name evidence="2" type="ORF">HMPREF9460_03978</name>
</gene>
<evidence type="ECO:0000259" key="1">
    <source>
        <dbReference type="PROSITE" id="PS51186"/>
    </source>
</evidence>
<comment type="caution">
    <text evidence="2">The sequence shown here is derived from an EMBL/GenBank/DDBJ whole genome shotgun (WGS) entry which is preliminary data.</text>
</comment>
<dbReference type="PANTHER" id="PTHR43451:SF1">
    <property type="entry name" value="ACETYLTRANSFERASE"/>
    <property type="match status" value="1"/>
</dbReference>
<dbReference type="RefSeq" id="WP_009260116.1">
    <property type="nucleotide sequence ID" value="NZ_KN174169.1"/>
</dbReference>
<keyword evidence="3" id="KW-1185">Reference proteome</keyword>